<dbReference type="PRINTS" id="PR00975">
    <property type="entry name" value="RIBOSOMALS19"/>
</dbReference>
<evidence type="ECO:0000256" key="3">
    <source>
        <dbReference type="ARBA" id="ARBA00023274"/>
    </source>
</evidence>
<dbReference type="InterPro" id="IPR002222">
    <property type="entry name" value="Ribosomal_uS19"/>
</dbReference>
<comment type="similarity">
    <text evidence="1 4">Belongs to the universal ribosomal protein uS19 family.</text>
</comment>
<sequence length="85" mass="10027">MSLFKKNYKKNFVFIKNNKSCLKKKNFVFKNSSVFITPSFIGKKLFLYNGSESCLILIRENMVGFKLGEFILTRKAFKFPKKKNK</sequence>
<evidence type="ECO:0000313" key="5">
    <source>
        <dbReference type="EMBL" id="AWP39924.1"/>
    </source>
</evidence>
<name>A0A2U9DQS4_9EUKA</name>
<dbReference type="GO" id="GO:0005840">
    <property type="term" value="C:ribosome"/>
    <property type="evidence" value="ECO:0007669"/>
    <property type="project" value="UniProtKB-KW"/>
</dbReference>
<keyword evidence="3 4" id="KW-0687">Ribonucleoprotein</keyword>
<accession>A0A2U9DQS4</accession>
<dbReference type="Pfam" id="PF00203">
    <property type="entry name" value="Ribosomal_S19"/>
    <property type="match status" value="1"/>
</dbReference>
<dbReference type="PROSITE" id="PS00323">
    <property type="entry name" value="RIBOSOMAL_S19"/>
    <property type="match status" value="1"/>
</dbReference>
<dbReference type="GO" id="GO:0006412">
    <property type="term" value="P:translation"/>
    <property type="evidence" value="ECO:0007669"/>
    <property type="project" value="InterPro"/>
</dbReference>
<reference evidence="5" key="1">
    <citation type="journal article" date="2018" name="Protistology">
        <title>The complete mitochondrial genome of Clydonella sawyeri (Amoebozoa, Discosea, Vannellida).</title>
        <authorList>
            <person name="Bondarenko N."/>
            <person name="Glotova A."/>
            <person name="Kamyshatskaya O."/>
            <person name="Alexy S."/>
        </authorList>
    </citation>
    <scope>NUCLEOTIDE SEQUENCE</scope>
</reference>
<keyword evidence="2 4" id="KW-0689">Ribosomal protein</keyword>
<dbReference type="GO" id="GO:0003723">
    <property type="term" value="F:RNA binding"/>
    <property type="evidence" value="ECO:0007669"/>
    <property type="project" value="InterPro"/>
</dbReference>
<keyword evidence="5" id="KW-0496">Mitochondrion</keyword>
<dbReference type="SUPFAM" id="SSF54570">
    <property type="entry name" value="Ribosomal protein S19"/>
    <property type="match status" value="1"/>
</dbReference>
<dbReference type="InterPro" id="IPR020934">
    <property type="entry name" value="Ribosomal_uS19_CS"/>
</dbReference>
<dbReference type="AlphaFoldDB" id="A0A2U9DQS4"/>
<evidence type="ECO:0000256" key="2">
    <source>
        <dbReference type="ARBA" id="ARBA00022980"/>
    </source>
</evidence>
<evidence type="ECO:0000256" key="1">
    <source>
        <dbReference type="ARBA" id="ARBA00007345"/>
    </source>
</evidence>
<dbReference type="Gene3D" id="3.30.860.10">
    <property type="entry name" value="30s Ribosomal Protein S19, Chain A"/>
    <property type="match status" value="1"/>
</dbReference>
<gene>
    <name evidence="5" type="primary">rps19</name>
</gene>
<organism evidence="5">
    <name type="scientific">Clydonella sawyeri</name>
    <dbReference type="NCBI Taxonomy" id="2201168"/>
    <lineage>
        <taxon>Eukaryota</taxon>
        <taxon>Amoebozoa</taxon>
        <taxon>Discosea</taxon>
        <taxon>Flabellinia</taxon>
        <taxon>Vannellidae</taxon>
        <taxon>Clydonella</taxon>
    </lineage>
</organism>
<dbReference type="GO" id="GO:0003735">
    <property type="term" value="F:structural constituent of ribosome"/>
    <property type="evidence" value="ECO:0007669"/>
    <property type="project" value="InterPro"/>
</dbReference>
<dbReference type="PIRSF" id="PIRSF002144">
    <property type="entry name" value="Ribosomal_S19"/>
    <property type="match status" value="1"/>
</dbReference>
<dbReference type="InterPro" id="IPR023575">
    <property type="entry name" value="Ribosomal_uS19_SF"/>
</dbReference>
<geneLocation type="mitochondrion" evidence="5"/>
<proteinExistence type="inferred from homology"/>
<dbReference type="GO" id="GO:1990904">
    <property type="term" value="C:ribonucleoprotein complex"/>
    <property type="evidence" value="ECO:0007669"/>
    <property type="project" value="UniProtKB-KW"/>
</dbReference>
<protein>
    <submittedName>
        <fullName evidence="5">Ribosomal protein S19</fullName>
    </submittedName>
</protein>
<evidence type="ECO:0000256" key="4">
    <source>
        <dbReference type="RuleBase" id="RU003485"/>
    </source>
</evidence>
<dbReference type="EMBL" id="MH094141">
    <property type="protein sequence ID" value="AWP39924.1"/>
    <property type="molecule type" value="Genomic_DNA"/>
</dbReference>